<dbReference type="GO" id="GO:0031267">
    <property type="term" value="F:small GTPase binding"/>
    <property type="evidence" value="ECO:0007669"/>
    <property type="project" value="InterPro"/>
</dbReference>
<name>A0A9W9YPD5_9CNID</name>
<accession>A0A9W9YPD5</accession>
<evidence type="ECO:0000256" key="1">
    <source>
        <dbReference type="ARBA" id="ARBA00023018"/>
    </source>
</evidence>
<reference evidence="5" key="1">
    <citation type="submission" date="2023-01" db="EMBL/GenBank/DDBJ databases">
        <title>Genome assembly of the deep-sea coral Lophelia pertusa.</title>
        <authorList>
            <person name="Herrera S."/>
            <person name="Cordes E."/>
        </authorList>
    </citation>
    <scope>NUCLEOTIDE SEQUENCE</scope>
    <source>
        <strain evidence="5">USNM1676648</strain>
        <tissue evidence="5">Polyp</tissue>
    </source>
</reference>
<comment type="caution">
    <text evidence="5">The sequence shown here is derived from an EMBL/GenBank/DDBJ whole genome shotgun (WGS) entry which is preliminary data.</text>
</comment>
<dbReference type="Pfam" id="PF00168">
    <property type="entry name" value="C2"/>
    <property type="match status" value="1"/>
</dbReference>
<feature type="domain" description="C2" evidence="4">
    <location>
        <begin position="54"/>
        <end position="172"/>
    </location>
</feature>
<dbReference type="InterPro" id="IPR039032">
    <property type="entry name" value="Rim-like"/>
</dbReference>
<feature type="region of interest" description="Disordered" evidence="3">
    <location>
        <begin position="181"/>
        <end position="244"/>
    </location>
</feature>
<dbReference type="InterPro" id="IPR000008">
    <property type="entry name" value="C2_dom"/>
</dbReference>
<dbReference type="PROSITE" id="PS50004">
    <property type="entry name" value="C2"/>
    <property type="match status" value="1"/>
</dbReference>
<keyword evidence="1" id="KW-0770">Synapse</keyword>
<protein>
    <submittedName>
        <fullName evidence="5">Regulating synaptic membrane exocytosis protein 2</fullName>
    </submittedName>
</protein>
<dbReference type="SUPFAM" id="SSF49562">
    <property type="entry name" value="C2 domain (Calcium/lipid-binding domain, CaLB)"/>
    <property type="match status" value="1"/>
</dbReference>
<dbReference type="GO" id="GO:0048167">
    <property type="term" value="P:regulation of synaptic plasticity"/>
    <property type="evidence" value="ECO:0007669"/>
    <property type="project" value="TreeGrafter"/>
</dbReference>
<evidence type="ECO:0000259" key="4">
    <source>
        <dbReference type="PROSITE" id="PS50004"/>
    </source>
</evidence>
<evidence type="ECO:0000256" key="2">
    <source>
        <dbReference type="ARBA" id="ARBA00034103"/>
    </source>
</evidence>
<dbReference type="GO" id="GO:0050806">
    <property type="term" value="P:positive regulation of synaptic transmission"/>
    <property type="evidence" value="ECO:0007669"/>
    <property type="project" value="TreeGrafter"/>
</dbReference>
<dbReference type="EMBL" id="MU827308">
    <property type="protein sequence ID" value="KAJ7361736.1"/>
    <property type="molecule type" value="Genomic_DNA"/>
</dbReference>
<dbReference type="GO" id="GO:0042391">
    <property type="term" value="P:regulation of membrane potential"/>
    <property type="evidence" value="ECO:0007669"/>
    <property type="project" value="TreeGrafter"/>
</dbReference>
<dbReference type="Proteomes" id="UP001163046">
    <property type="component" value="Unassembled WGS sequence"/>
</dbReference>
<dbReference type="PANTHER" id="PTHR12157:SF21">
    <property type="entry name" value="RAB3 INTERACTING MOLECULE, ISOFORM F"/>
    <property type="match status" value="1"/>
</dbReference>
<proteinExistence type="predicted"/>
<dbReference type="AlphaFoldDB" id="A0A9W9YPD5"/>
<gene>
    <name evidence="5" type="primary">RIMS2_2</name>
    <name evidence="5" type="ORF">OS493_014376</name>
</gene>
<dbReference type="InterPro" id="IPR035892">
    <property type="entry name" value="C2_domain_sf"/>
</dbReference>
<dbReference type="CDD" id="cd04028">
    <property type="entry name" value="C2B_RIM1alpha"/>
    <property type="match status" value="1"/>
</dbReference>
<evidence type="ECO:0000313" key="5">
    <source>
        <dbReference type="EMBL" id="KAJ7361736.1"/>
    </source>
</evidence>
<dbReference type="OrthoDB" id="420032at2759"/>
<sequence length="244" mass="26863">MTSFFEIVGQAVRAKRSPWIPPGIKLGNEGHLGDFIDGLGPAQIVGRQVLASPSMGDIQLALYNRKGMLEVEVIRAKGLLPKPGSKILPAPYVKVYVMDGKRCLVKKKTRTARRTLEPLYQQQLEFKVEFTGKTLQVIVWGDYGRMDRKVFMGVVQILLDELDLTNLVIGWYKLFSTSSMCDPPLPSSSSPLGGSPKKSPGPSPRSSMNQGVASPMRVTSPLPTIHVPPPGHHMHNMDEEGDYV</sequence>
<dbReference type="SMART" id="SM00239">
    <property type="entry name" value="C2"/>
    <property type="match status" value="1"/>
</dbReference>
<evidence type="ECO:0000256" key="3">
    <source>
        <dbReference type="SAM" id="MobiDB-lite"/>
    </source>
</evidence>
<dbReference type="PANTHER" id="PTHR12157">
    <property type="entry name" value="REGULATING SYNAPTIC MEMBRANE EXOCYTOSIS PROTEIN"/>
    <property type="match status" value="1"/>
</dbReference>
<organism evidence="5 6">
    <name type="scientific">Desmophyllum pertusum</name>
    <dbReference type="NCBI Taxonomy" id="174260"/>
    <lineage>
        <taxon>Eukaryota</taxon>
        <taxon>Metazoa</taxon>
        <taxon>Cnidaria</taxon>
        <taxon>Anthozoa</taxon>
        <taxon>Hexacorallia</taxon>
        <taxon>Scleractinia</taxon>
        <taxon>Caryophylliina</taxon>
        <taxon>Caryophylliidae</taxon>
        <taxon>Desmophyllum</taxon>
    </lineage>
</organism>
<dbReference type="GO" id="GO:0048788">
    <property type="term" value="C:cytoskeleton of presynaptic active zone"/>
    <property type="evidence" value="ECO:0007669"/>
    <property type="project" value="TreeGrafter"/>
</dbReference>
<feature type="compositionally biased region" description="Low complexity" evidence="3">
    <location>
        <begin position="187"/>
        <end position="207"/>
    </location>
</feature>
<dbReference type="GO" id="GO:0042734">
    <property type="term" value="C:presynaptic membrane"/>
    <property type="evidence" value="ECO:0007669"/>
    <property type="project" value="TreeGrafter"/>
</dbReference>
<keyword evidence="6" id="KW-1185">Reference proteome</keyword>
<dbReference type="Gene3D" id="2.60.40.150">
    <property type="entry name" value="C2 domain"/>
    <property type="match status" value="1"/>
</dbReference>
<evidence type="ECO:0000313" key="6">
    <source>
        <dbReference type="Proteomes" id="UP001163046"/>
    </source>
</evidence>
<dbReference type="FunFam" id="2.60.40.150:FF:000001">
    <property type="entry name" value="Regulating synaptic membrane exocytosis 3, isoform CRA_a"/>
    <property type="match status" value="1"/>
</dbReference>
<dbReference type="GO" id="GO:0048791">
    <property type="term" value="P:calcium ion-regulated exocytosis of neurotransmitter"/>
    <property type="evidence" value="ECO:0007669"/>
    <property type="project" value="TreeGrafter"/>
</dbReference>
<comment type="subcellular location">
    <subcellularLocation>
        <location evidence="2">Synapse</location>
    </subcellularLocation>
</comment>
<dbReference type="GO" id="GO:0044325">
    <property type="term" value="F:transmembrane transporter binding"/>
    <property type="evidence" value="ECO:0007669"/>
    <property type="project" value="TreeGrafter"/>
</dbReference>